<organism evidence="2 3">
    <name type="scientific">Asparagus officinalis</name>
    <name type="common">Garden asparagus</name>
    <dbReference type="NCBI Taxonomy" id="4686"/>
    <lineage>
        <taxon>Eukaryota</taxon>
        <taxon>Viridiplantae</taxon>
        <taxon>Streptophyta</taxon>
        <taxon>Embryophyta</taxon>
        <taxon>Tracheophyta</taxon>
        <taxon>Spermatophyta</taxon>
        <taxon>Magnoliopsida</taxon>
        <taxon>Liliopsida</taxon>
        <taxon>Asparagales</taxon>
        <taxon>Asparagaceae</taxon>
        <taxon>Asparagoideae</taxon>
        <taxon>Asparagus</taxon>
    </lineage>
</organism>
<evidence type="ECO:0000313" key="2">
    <source>
        <dbReference type="EMBL" id="ONK68334.1"/>
    </source>
</evidence>
<feature type="region of interest" description="Disordered" evidence="1">
    <location>
        <begin position="409"/>
        <end position="476"/>
    </location>
</feature>
<proteinExistence type="predicted"/>
<evidence type="ECO:0000256" key="1">
    <source>
        <dbReference type="SAM" id="MobiDB-lite"/>
    </source>
</evidence>
<sequence length="588" mass="65511">MSDDVSVRYRNREVFEFVMDDTDTLESVHPYQLQWMAHWTQASSSSSKDRTPHCRSPAETMNSWRQDFGKQNRTSYMLQSIEAGGGDHGRFRIIKNAVLQNNHGSSYHFQSLYSPTSEGTNFPMLDINRKIETIMAPKKTTSSTTIADRMTGQLLPMSRSLLDLNSIKFASEGHQHLKKNITQVDKKTRSYESVQGLQHYMCRSPTMNDEENDPFCSGLAFKEHFANANLTYLKHELCNGSKNGSSPCPGDVPHLCLPQECNEERESLCGKKKNNLGLSKHKMSSSSTIDSRKGKPDKFSNVAQYLSVDLHNKEQTAGGSTVSANVEGTAFFEKFTLPAISHYHGQREHSFRNLSSTNSMEGADGISSQSMNKGIDCTLETDTVQMYVQGKPRSPEVGSSFESHKDLVHGNLKSSETPADTSRAESTGSLLGKPSNPPTEPNWKWVKRLRSNSLDPVSQCSKRLKKGDASSGGKMQNLLGGAVTYNKSISDLPECRQLDKTTFFPKNGECSPSDSKVIPWIRRWCRNSKATASSMPVICEPENSKVLPEKLEAKQIPSLAAMALMGKQVTNFRPCEFRKRGSSVVWNT</sequence>
<dbReference type="OMA" id="PAISHYH"/>
<dbReference type="InterPro" id="IPR037476">
    <property type="entry name" value="PCH1"/>
</dbReference>
<feature type="compositionally biased region" description="Polar residues" evidence="1">
    <location>
        <begin position="412"/>
        <end position="429"/>
    </location>
</feature>
<keyword evidence="3" id="KW-1185">Reference proteome</keyword>
<protein>
    <submittedName>
        <fullName evidence="2">Uncharacterized protein</fullName>
    </submittedName>
</protein>
<dbReference type="Gramene" id="ONK68334">
    <property type="protein sequence ID" value="ONK68334"/>
    <property type="gene ID" value="A4U43_C05F10340"/>
</dbReference>
<dbReference type="AlphaFoldDB" id="A0A5P1ER92"/>
<dbReference type="PANTHER" id="PTHR36062">
    <property type="entry name" value="OS01G0687300 PROTEIN"/>
    <property type="match status" value="1"/>
</dbReference>
<evidence type="ECO:0000313" key="3">
    <source>
        <dbReference type="Proteomes" id="UP000243459"/>
    </source>
</evidence>
<gene>
    <name evidence="2" type="ORF">A4U43_C05F10340</name>
</gene>
<accession>A0A5P1ER92</accession>
<dbReference type="Proteomes" id="UP000243459">
    <property type="component" value="Chromosome 5"/>
</dbReference>
<reference evidence="3" key="1">
    <citation type="journal article" date="2017" name="Nat. Commun.">
        <title>The asparagus genome sheds light on the origin and evolution of a young Y chromosome.</title>
        <authorList>
            <person name="Harkess A."/>
            <person name="Zhou J."/>
            <person name="Xu C."/>
            <person name="Bowers J.E."/>
            <person name="Van der Hulst R."/>
            <person name="Ayyampalayam S."/>
            <person name="Mercati F."/>
            <person name="Riccardi P."/>
            <person name="McKain M.R."/>
            <person name="Kakrana A."/>
            <person name="Tang H."/>
            <person name="Ray J."/>
            <person name="Groenendijk J."/>
            <person name="Arikit S."/>
            <person name="Mathioni S.M."/>
            <person name="Nakano M."/>
            <person name="Shan H."/>
            <person name="Telgmann-Rauber A."/>
            <person name="Kanno A."/>
            <person name="Yue Z."/>
            <person name="Chen H."/>
            <person name="Li W."/>
            <person name="Chen Y."/>
            <person name="Xu X."/>
            <person name="Zhang Y."/>
            <person name="Luo S."/>
            <person name="Chen H."/>
            <person name="Gao J."/>
            <person name="Mao Z."/>
            <person name="Pires J.C."/>
            <person name="Luo M."/>
            <person name="Kudrna D."/>
            <person name="Wing R.A."/>
            <person name="Meyers B.C."/>
            <person name="Yi K."/>
            <person name="Kong H."/>
            <person name="Lavrijsen P."/>
            <person name="Sunseri F."/>
            <person name="Falavigna A."/>
            <person name="Ye Y."/>
            <person name="Leebens-Mack J.H."/>
            <person name="Chen G."/>
        </authorList>
    </citation>
    <scope>NUCLEOTIDE SEQUENCE [LARGE SCALE GENOMIC DNA]</scope>
    <source>
        <strain evidence="3">cv. DH0086</strain>
    </source>
</reference>
<name>A0A5P1ER92_ASPOF</name>
<dbReference type="PANTHER" id="PTHR36062:SF1">
    <property type="entry name" value="OS01G0687300 PROTEIN"/>
    <property type="match status" value="1"/>
</dbReference>
<dbReference type="GO" id="GO:0010099">
    <property type="term" value="P:regulation of photomorphogenesis"/>
    <property type="evidence" value="ECO:0007669"/>
    <property type="project" value="InterPro"/>
</dbReference>
<feature type="compositionally biased region" description="Polar residues" evidence="1">
    <location>
        <begin position="451"/>
        <end position="461"/>
    </location>
</feature>
<dbReference type="EMBL" id="CM007385">
    <property type="protein sequence ID" value="ONK68334.1"/>
    <property type="molecule type" value="Genomic_DNA"/>
</dbReference>
<dbReference type="OrthoDB" id="649277at2759"/>